<evidence type="ECO:0000313" key="3">
    <source>
        <dbReference type="Proteomes" id="UP000724874"/>
    </source>
</evidence>
<organism evidence="2 3">
    <name type="scientific">Gymnopilus junonius</name>
    <name type="common">Spectacular rustgill mushroom</name>
    <name type="synonym">Gymnopilus spectabilis subsp. junonius</name>
    <dbReference type="NCBI Taxonomy" id="109634"/>
    <lineage>
        <taxon>Eukaryota</taxon>
        <taxon>Fungi</taxon>
        <taxon>Dikarya</taxon>
        <taxon>Basidiomycota</taxon>
        <taxon>Agaricomycotina</taxon>
        <taxon>Agaricomycetes</taxon>
        <taxon>Agaricomycetidae</taxon>
        <taxon>Agaricales</taxon>
        <taxon>Agaricineae</taxon>
        <taxon>Hymenogastraceae</taxon>
        <taxon>Gymnopilus</taxon>
    </lineage>
</organism>
<accession>A0A9P5NFD9</accession>
<comment type="caution">
    <text evidence="2">The sequence shown here is derived from an EMBL/GenBank/DDBJ whole genome shotgun (WGS) entry which is preliminary data.</text>
</comment>
<dbReference type="OrthoDB" id="3199068at2759"/>
<dbReference type="EMBL" id="JADNYJ010000142">
    <property type="protein sequence ID" value="KAF8880232.1"/>
    <property type="molecule type" value="Genomic_DNA"/>
</dbReference>
<gene>
    <name evidence="2" type="ORF">CPB84DRAFT_1828287</name>
</gene>
<dbReference type="AlphaFoldDB" id="A0A9P5NFD9"/>
<keyword evidence="3" id="KW-1185">Reference proteome</keyword>
<dbReference type="Proteomes" id="UP000724874">
    <property type="component" value="Unassembled WGS sequence"/>
</dbReference>
<protein>
    <recommendedName>
        <fullName evidence="4">BTB domain-containing protein</fullName>
    </recommendedName>
</protein>
<feature type="compositionally biased region" description="Basic and acidic residues" evidence="1">
    <location>
        <begin position="13"/>
        <end position="22"/>
    </location>
</feature>
<dbReference type="Gene3D" id="3.30.710.10">
    <property type="entry name" value="Potassium Channel Kv1.1, Chain A"/>
    <property type="match status" value="1"/>
</dbReference>
<reference evidence="2" key="1">
    <citation type="submission" date="2020-11" db="EMBL/GenBank/DDBJ databases">
        <authorList>
            <consortium name="DOE Joint Genome Institute"/>
            <person name="Ahrendt S."/>
            <person name="Riley R."/>
            <person name="Andreopoulos W."/>
            <person name="LaButti K."/>
            <person name="Pangilinan J."/>
            <person name="Ruiz-duenas F.J."/>
            <person name="Barrasa J.M."/>
            <person name="Sanchez-Garcia M."/>
            <person name="Camarero S."/>
            <person name="Miyauchi S."/>
            <person name="Serrano A."/>
            <person name="Linde D."/>
            <person name="Babiker R."/>
            <person name="Drula E."/>
            <person name="Ayuso-Fernandez I."/>
            <person name="Pacheco R."/>
            <person name="Padilla G."/>
            <person name="Ferreira P."/>
            <person name="Barriuso J."/>
            <person name="Kellner H."/>
            <person name="Castanera R."/>
            <person name="Alfaro M."/>
            <person name="Ramirez L."/>
            <person name="Pisabarro A.G."/>
            <person name="Kuo A."/>
            <person name="Tritt A."/>
            <person name="Lipzen A."/>
            <person name="He G."/>
            <person name="Yan M."/>
            <person name="Ng V."/>
            <person name="Cullen D."/>
            <person name="Martin F."/>
            <person name="Rosso M.-N."/>
            <person name="Henrissat B."/>
            <person name="Hibbett D."/>
            <person name="Martinez A.T."/>
            <person name="Grigoriev I.V."/>
        </authorList>
    </citation>
    <scope>NUCLEOTIDE SEQUENCE</scope>
    <source>
        <strain evidence="2">AH 44721</strain>
    </source>
</reference>
<evidence type="ECO:0000256" key="1">
    <source>
        <dbReference type="SAM" id="MobiDB-lite"/>
    </source>
</evidence>
<dbReference type="SUPFAM" id="SSF54695">
    <property type="entry name" value="POZ domain"/>
    <property type="match status" value="1"/>
</dbReference>
<feature type="region of interest" description="Disordered" evidence="1">
    <location>
        <begin position="1"/>
        <end position="22"/>
    </location>
</feature>
<sequence length="232" mass="26896">MAEESPNDNDISSPKEKAEDAVRRDETYYYGGSYLVFQVEDRLFRLPSHPFENESDFFRDLFTLPQGNDSDSEGSSPTKPIFLPQNVRAEDFKNFIKALYPKPVPVHISLSHSEWISVLKLATEWNFLRLRKLAISQLELLQKLSPLENIVLGRKCGIPSWVIVGLEAIVNRDTTISEEEETDLDRDYVTTAYKLHRMREQRIRGMKKDAIGETFKDHLEDIRARQRGYSDN</sequence>
<proteinExistence type="predicted"/>
<name>A0A9P5NFD9_GYMJU</name>
<evidence type="ECO:0008006" key="4">
    <source>
        <dbReference type="Google" id="ProtNLM"/>
    </source>
</evidence>
<evidence type="ECO:0000313" key="2">
    <source>
        <dbReference type="EMBL" id="KAF8880232.1"/>
    </source>
</evidence>
<dbReference type="InterPro" id="IPR011333">
    <property type="entry name" value="SKP1/BTB/POZ_sf"/>
</dbReference>